<name>A0A2Z4JEU4_9ACTN</name>
<keyword evidence="1" id="KW-0812">Transmembrane</keyword>
<feature type="transmembrane region" description="Helical" evidence="1">
    <location>
        <begin position="20"/>
        <end position="38"/>
    </location>
</feature>
<dbReference type="RefSeq" id="WP_112443313.1">
    <property type="nucleotide sequence ID" value="NZ_CP030074.1"/>
</dbReference>
<keyword evidence="1" id="KW-1133">Transmembrane helix</keyword>
<dbReference type="KEGG" id="scad:DN051_44130"/>
<dbReference type="Proteomes" id="UP000249616">
    <property type="component" value="Plasmid unnamed1"/>
</dbReference>
<protein>
    <submittedName>
        <fullName evidence="2">Uncharacterized protein</fullName>
    </submittedName>
</protein>
<geneLocation type="plasmid" evidence="2 3">
    <name>unnamed1</name>
</geneLocation>
<evidence type="ECO:0000313" key="3">
    <source>
        <dbReference type="Proteomes" id="UP000249616"/>
    </source>
</evidence>
<organism evidence="2 3">
    <name type="scientific">Streptomyces cadmiisoli</name>
    <dbReference type="NCBI Taxonomy" id="2184053"/>
    <lineage>
        <taxon>Bacteria</taxon>
        <taxon>Bacillati</taxon>
        <taxon>Actinomycetota</taxon>
        <taxon>Actinomycetes</taxon>
        <taxon>Kitasatosporales</taxon>
        <taxon>Streptomycetaceae</taxon>
        <taxon>Streptomyces</taxon>
        <taxon>Streptomyces aurantiacus group</taxon>
    </lineage>
</organism>
<evidence type="ECO:0000256" key="1">
    <source>
        <dbReference type="SAM" id="Phobius"/>
    </source>
</evidence>
<keyword evidence="2" id="KW-0614">Plasmid</keyword>
<sequence length="272" mass="29350">MGLLIELQKRIPDGWFLRRLLPAALFVVVAVVGGGELGHTHWNDASLARERIADALRTGGGLSADAVASLVLFAVPVVGAAFALPYIAAAIGALASGAWPWWLMPVGRRVTDWRVRRWVEPDTLARQSVRARADGHALRADRLDARAARARAVGRPESPTWSGDRFRLTEANVRQATGGDVTTGWTALLLGAQDPPRAALADARDAYDAACEALAWSTAFTLLGAWWWPAAPAGVLLGLASWRSLRHAVQALCRTTEAAFTLRETEQLRAQP</sequence>
<gene>
    <name evidence="2" type="ORF">DN051_44130</name>
</gene>
<dbReference type="EMBL" id="CP030074">
    <property type="protein sequence ID" value="AWW43521.1"/>
    <property type="molecule type" value="Genomic_DNA"/>
</dbReference>
<reference evidence="3" key="1">
    <citation type="submission" date="2018-06" db="EMBL/GenBank/DDBJ databases">
        <authorList>
            <person name="Li K."/>
        </authorList>
    </citation>
    <scope>NUCLEOTIDE SEQUENCE [LARGE SCALE GENOMIC DNA]</scope>
    <source>
        <strain evidence="3">ZFG47</strain>
        <plasmid evidence="3">unnamed1</plasmid>
    </source>
</reference>
<accession>A0A2Z4JEU4</accession>
<feature type="transmembrane region" description="Helical" evidence="1">
    <location>
        <begin position="59"/>
        <end position="78"/>
    </location>
</feature>
<dbReference type="AlphaFoldDB" id="A0A2Z4JEU4"/>
<evidence type="ECO:0000313" key="2">
    <source>
        <dbReference type="EMBL" id="AWW43521.1"/>
    </source>
</evidence>
<keyword evidence="1" id="KW-0472">Membrane</keyword>
<feature type="transmembrane region" description="Helical" evidence="1">
    <location>
        <begin position="84"/>
        <end position="104"/>
    </location>
</feature>
<proteinExistence type="predicted"/>
<keyword evidence="3" id="KW-1185">Reference proteome</keyword>